<name>A0A5Q2REZ3_9ACTN</name>
<evidence type="ECO:0000313" key="2">
    <source>
        <dbReference type="Proteomes" id="UP000334019"/>
    </source>
</evidence>
<keyword evidence="2" id="KW-1185">Reference proteome</keyword>
<accession>A0A5Q2REZ3</accession>
<organism evidence="1 2">
    <name type="scientific">Actinomarinicola tropica</name>
    <dbReference type="NCBI Taxonomy" id="2789776"/>
    <lineage>
        <taxon>Bacteria</taxon>
        <taxon>Bacillati</taxon>
        <taxon>Actinomycetota</taxon>
        <taxon>Acidimicrobiia</taxon>
        <taxon>Acidimicrobiales</taxon>
        <taxon>Iamiaceae</taxon>
        <taxon>Actinomarinicola</taxon>
    </lineage>
</organism>
<proteinExistence type="predicted"/>
<dbReference type="EMBL" id="CP045851">
    <property type="protein sequence ID" value="QGG95389.1"/>
    <property type="molecule type" value="Genomic_DNA"/>
</dbReference>
<dbReference type="RefSeq" id="WP_153759496.1">
    <property type="nucleotide sequence ID" value="NZ_CP045851.1"/>
</dbReference>
<gene>
    <name evidence="1" type="ORF">GH723_09940</name>
</gene>
<dbReference type="AlphaFoldDB" id="A0A5Q2REZ3"/>
<sequence length="154" mass="17301">MDVVADAVEWFTEHVPDGWFEGPLEVIADREELLVVGRLAAGTSPKRFREATRDARVAIARPAEVRYDRAVSWAVRVDDQLVRFSHLSVPVMTRLRVEERHVLDLLIEGGIARSRSEALAWCVRLVGANESAWLDELREAATKLAEIRSRGPAC</sequence>
<dbReference type="Proteomes" id="UP000334019">
    <property type="component" value="Chromosome"/>
</dbReference>
<protein>
    <submittedName>
        <fullName evidence="1">Uncharacterized protein</fullName>
    </submittedName>
</protein>
<dbReference type="KEGG" id="atq:GH723_09940"/>
<evidence type="ECO:0000313" key="1">
    <source>
        <dbReference type="EMBL" id="QGG95389.1"/>
    </source>
</evidence>
<reference evidence="1 2" key="1">
    <citation type="submission" date="2019-11" db="EMBL/GenBank/DDBJ databases">
        <authorList>
            <person name="He Y."/>
        </authorList>
    </citation>
    <scope>NUCLEOTIDE SEQUENCE [LARGE SCALE GENOMIC DNA]</scope>
    <source>
        <strain evidence="1 2">SCSIO 58843</strain>
    </source>
</reference>